<reference evidence="2" key="1">
    <citation type="submission" date="2007-02" db="EMBL/GenBank/DDBJ databases">
        <authorList>
            <person name="DeShazer D."/>
            <person name="Woods D.E."/>
            <person name="Nierman W.C."/>
        </authorList>
    </citation>
    <scope>NUCLEOTIDE SEQUENCE [LARGE SCALE GENOMIC DNA]</scope>
    <source>
        <strain evidence="2">1106a</strain>
    </source>
</reference>
<protein>
    <submittedName>
        <fullName evidence="1">Uncharacterized protein</fullName>
    </submittedName>
</protein>
<evidence type="ECO:0000313" key="1">
    <source>
        <dbReference type="EMBL" id="ABN95159.1"/>
    </source>
</evidence>
<sequence length="40" mass="4428">MRIRAARAARRAAVRFLRCGCARRGLPPRRRSASSEGGCQ</sequence>
<dbReference type="KEGG" id="bpl:BURPS1106A_A3025"/>
<evidence type="ECO:0000313" key="2">
    <source>
        <dbReference type="Proteomes" id="UP000006738"/>
    </source>
</evidence>
<dbReference type="AlphaFoldDB" id="A3P9P4"/>
<proteinExistence type="predicted"/>
<name>A3P9P4_BURP0</name>
<dbReference type="EMBL" id="CP000573">
    <property type="protein sequence ID" value="ABN95159.1"/>
    <property type="molecule type" value="Genomic_DNA"/>
</dbReference>
<accession>A3P9P4</accession>
<gene>
    <name evidence="1" type="ordered locus">BURPS1106A_A3025</name>
</gene>
<dbReference type="Proteomes" id="UP000006738">
    <property type="component" value="Chromosome II"/>
</dbReference>
<organism evidence="1 2">
    <name type="scientific">Burkholderia pseudomallei (strain 1106a)</name>
    <dbReference type="NCBI Taxonomy" id="357348"/>
    <lineage>
        <taxon>Bacteria</taxon>
        <taxon>Pseudomonadati</taxon>
        <taxon>Pseudomonadota</taxon>
        <taxon>Betaproteobacteria</taxon>
        <taxon>Burkholderiales</taxon>
        <taxon>Burkholderiaceae</taxon>
        <taxon>Burkholderia</taxon>
        <taxon>pseudomallei group</taxon>
    </lineage>
</organism>
<dbReference type="HOGENOM" id="CLU_3286295_0_0_4"/>